<dbReference type="InterPro" id="IPR000488">
    <property type="entry name" value="Death_dom"/>
</dbReference>
<dbReference type="Gene3D" id="1.10.533.10">
    <property type="entry name" value="Death Domain, Fas"/>
    <property type="match status" value="1"/>
</dbReference>
<dbReference type="AlphaFoldDB" id="A0A1X7SDL4"/>
<feature type="domain" description="Death" evidence="1">
    <location>
        <begin position="44"/>
        <end position="121"/>
    </location>
</feature>
<dbReference type="EnsemblMetazoa" id="Aqu2.1.00146_001">
    <property type="protein sequence ID" value="Aqu2.1.00146_001"/>
    <property type="gene ID" value="Aqu2.1.00146"/>
</dbReference>
<dbReference type="GO" id="GO:0007165">
    <property type="term" value="P:signal transduction"/>
    <property type="evidence" value="ECO:0007669"/>
    <property type="project" value="InterPro"/>
</dbReference>
<dbReference type="PROSITE" id="PS50017">
    <property type="entry name" value="DEATH_DOMAIN"/>
    <property type="match status" value="1"/>
</dbReference>
<sequence>MASNFTSPSSSLFFERVLPPNQLTTRSTDLTWVLLLLTRHGYSGVTYRNLGLNLGLFRRTLNAITSRNRGDTDGGLRECLKAWLEEADDVQKTKGGPSIYSLISALRGIGENGVADRIDME</sequence>
<dbReference type="SUPFAM" id="SSF47986">
    <property type="entry name" value="DEATH domain"/>
    <property type="match status" value="1"/>
</dbReference>
<dbReference type="InParanoid" id="A0A1X7SDL4"/>
<protein>
    <recommendedName>
        <fullName evidence="1">Death domain-containing protein</fullName>
    </recommendedName>
</protein>
<dbReference type="InterPro" id="IPR011029">
    <property type="entry name" value="DEATH-like_dom_sf"/>
</dbReference>
<name>A0A1X7SDL4_AMPQE</name>
<evidence type="ECO:0000259" key="1">
    <source>
        <dbReference type="PROSITE" id="PS50017"/>
    </source>
</evidence>
<accession>A0A1X7SDL4</accession>
<dbReference type="CDD" id="cd01670">
    <property type="entry name" value="Death"/>
    <property type="match status" value="1"/>
</dbReference>
<reference evidence="2" key="1">
    <citation type="submission" date="2017-05" db="UniProtKB">
        <authorList>
            <consortium name="EnsemblMetazoa"/>
        </authorList>
    </citation>
    <scope>IDENTIFICATION</scope>
</reference>
<organism evidence="2">
    <name type="scientific">Amphimedon queenslandica</name>
    <name type="common">Sponge</name>
    <dbReference type="NCBI Taxonomy" id="400682"/>
    <lineage>
        <taxon>Eukaryota</taxon>
        <taxon>Metazoa</taxon>
        <taxon>Porifera</taxon>
        <taxon>Demospongiae</taxon>
        <taxon>Heteroscleromorpha</taxon>
        <taxon>Haplosclerida</taxon>
        <taxon>Niphatidae</taxon>
        <taxon>Amphimedon</taxon>
    </lineage>
</organism>
<proteinExistence type="predicted"/>
<evidence type="ECO:0000313" key="2">
    <source>
        <dbReference type="EnsemblMetazoa" id="Aqu2.1.00146_001"/>
    </source>
</evidence>